<feature type="transmembrane region" description="Helical" evidence="5">
    <location>
        <begin position="135"/>
        <end position="154"/>
    </location>
</feature>
<keyword evidence="4 5" id="KW-0472">Membrane</keyword>
<evidence type="ECO:0000313" key="6">
    <source>
        <dbReference type="EMBL" id="PWW30282.1"/>
    </source>
</evidence>
<keyword evidence="2 5" id="KW-0812">Transmembrane</keyword>
<name>A0A2V3A0P8_9BACI</name>
<dbReference type="Proteomes" id="UP000247150">
    <property type="component" value="Unassembled WGS sequence"/>
</dbReference>
<dbReference type="GO" id="GO:0004671">
    <property type="term" value="F:protein C-terminal S-isoprenylcysteine carboxyl O-methyltransferase activity"/>
    <property type="evidence" value="ECO:0007669"/>
    <property type="project" value="InterPro"/>
</dbReference>
<evidence type="ECO:0000313" key="7">
    <source>
        <dbReference type="Proteomes" id="UP000247150"/>
    </source>
</evidence>
<dbReference type="Gene3D" id="1.20.120.1630">
    <property type="match status" value="1"/>
</dbReference>
<organism evidence="6 7">
    <name type="scientific">Cytobacillus oceanisediminis</name>
    <dbReference type="NCBI Taxonomy" id="665099"/>
    <lineage>
        <taxon>Bacteria</taxon>
        <taxon>Bacillati</taxon>
        <taxon>Bacillota</taxon>
        <taxon>Bacilli</taxon>
        <taxon>Bacillales</taxon>
        <taxon>Bacillaceae</taxon>
        <taxon>Cytobacillus</taxon>
    </lineage>
</organism>
<evidence type="ECO:0000256" key="3">
    <source>
        <dbReference type="ARBA" id="ARBA00022989"/>
    </source>
</evidence>
<dbReference type="GO" id="GO:0016020">
    <property type="term" value="C:membrane"/>
    <property type="evidence" value="ECO:0007669"/>
    <property type="project" value="UniProtKB-SubCell"/>
</dbReference>
<evidence type="ECO:0000256" key="1">
    <source>
        <dbReference type="ARBA" id="ARBA00004141"/>
    </source>
</evidence>
<dbReference type="OrthoDB" id="7203053at2"/>
<dbReference type="Pfam" id="PF04140">
    <property type="entry name" value="ICMT"/>
    <property type="match status" value="1"/>
</dbReference>
<sequence>MLFFLFITIIILQRVFELVVAKNNERWMKERGALEFGHRHYPWIVLTHVLFFVSYIFEVLFFEKGLSRLWPMLLLLFVITQAGRMWALFSLGRFWNTKIIVLPGAKVVKRGPYQFIKHPNYAIVAAEFLVIPLMFQAYITAIVFTLLNILILSIRIPAEEKALRELTEYEDAFLRIRPEPDKDIKKV</sequence>
<dbReference type="RefSeq" id="WP_110064159.1">
    <property type="nucleotide sequence ID" value="NZ_QGTW01000003.1"/>
</dbReference>
<evidence type="ECO:0000256" key="5">
    <source>
        <dbReference type="SAM" id="Phobius"/>
    </source>
</evidence>
<evidence type="ECO:0000256" key="2">
    <source>
        <dbReference type="ARBA" id="ARBA00022692"/>
    </source>
</evidence>
<protein>
    <submittedName>
        <fullName evidence="6">15-methylpalmitoyl-4-hydroxy-2-pyrone 4-O-methyltransferase</fullName>
    </submittedName>
</protein>
<dbReference type="PANTHER" id="PTHR43847:SF1">
    <property type="entry name" value="BLL3993 PROTEIN"/>
    <property type="match status" value="1"/>
</dbReference>
<comment type="caution">
    <text evidence="6">The sequence shown here is derived from an EMBL/GenBank/DDBJ whole genome shotgun (WGS) entry which is preliminary data.</text>
</comment>
<feature type="transmembrane region" description="Helical" evidence="5">
    <location>
        <begin position="41"/>
        <end position="62"/>
    </location>
</feature>
<accession>A0A2V3A0P8</accession>
<evidence type="ECO:0000256" key="4">
    <source>
        <dbReference type="ARBA" id="ARBA00023136"/>
    </source>
</evidence>
<proteinExistence type="predicted"/>
<keyword evidence="6" id="KW-0489">Methyltransferase</keyword>
<dbReference type="PANTHER" id="PTHR43847">
    <property type="entry name" value="BLL3993 PROTEIN"/>
    <property type="match status" value="1"/>
</dbReference>
<dbReference type="InterPro" id="IPR007269">
    <property type="entry name" value="ICMT_MeTrfase"/>
</dbReference>
<dbReference type="EMBL" id="QGTW01000003">
    <property type="protein sequence ID" value="PWW30282.1"/>
    <property type="molecule type" value="Genomic_DNA"/>
</dbReference>
<gene>
    <name evidence="6" type="ORF">DFO73_103164</name>
</gene>
<dbReference type="InterPro" id="IPR052527">
    <property type="entry name" value="Metal_cation-efflux_comp"/>
</dbReference>
<comment type="subcellular location">
    <subcellularLocation>
        <location evidence="1">Membrane</location>
        <topology evidence="1">Multi-pass membrane protein</topology>
    </subcellularLocation>
</comment>
<dbReference type="GO" id="GO:0032259">
    <property type="term" value="P:methylation"/>
    <property type="evidence" value="ECO:0007669"/>
    <property type="project" value="UniProtKB-KW"/>
</dbReference>
<keyword evidence="6" id="KW-0808">Transferase</keyword>
<keyword evidence="3 5" id="KW-1133">Transmembrane helix</keyword>
<dbReference type="AlphaFoldDB" id="A0A2V3A0P8"/>
<reference evidence="6 7" key="1">
    <citation type="submission" date="2018-05" db="EMBL/GenBank/DDBJ databases">
        <title>Freshwater and sediment microbial communities from various areas in North America, analyzing microbe dynamics in response to fracking.</title>
        <authorList>
            <person name="Lamendella R."/>
        </authorList>
    </citation>
    <scope>NUCLEOTIDE SEQUENCE [LARGE SCALE GENOMIC DNA]</scope>
    <source>
        <strain evidence="6 7">15_TX</strain>
    </source>
</reference>
<feature type="transmembrane region" description="Helical" evidence="5">
    <location>
        <begin position="69"/>
        <end position="89"/>
    </location>
</feature>